<evidence type="ECO:0000256" key="1">
    <source>
        <dbReference type="ARBA" id="ARBA00004370"/>
    </source>
</evidence>
<feature type="domain" description="Thioredoxin" evidence="6">
    <location>
        <begin position="125"/>
        <end position="263"/>
    </location>
</feature>
<dbReference type="InterPro" id="IPR012936">
    <property type="entry name" value="Erv_C"/>
</dbReference>
<organism evidence="7">
    <name type="scientific">Aureoumbra lagunensis</name>
    <dbReference type="NCBI Taxonomy" id="44058"/>
    <lineage>
        <taxon>Eukaryota</taxon>
        <taxon>Sar</taxon>
        <taxon>Stramenopiles</taxon>
        <taxon>Ochrophyta</taxon>
        <taxon>Pelagophyceae</taxon>
        <taxon>Pelagomonadales</taxon>
        <taxon>Aureoumbra</taxon>
    </lineage>
</organism>
<dbReference type="PANTHER" id="PTHR10984:SF37">
    <property type="entry name" value="PROTEIN DISULFIDE-ISOMERASE 5-3"/>
    <property type="match status" value="1"/>
</dbReference>
<accession>A0A7S3JS36</accession>
<dbReference type="Pfam" id="PF07970">
    <property type="entry name" value="COPIIcoated_ERV"/>
    <property type="match status" value="1"/>
</dbReference>
<dbReference type="InterPro" id="IPR045888">
    <property type="entry name" value="Erv"/>
</dbReference>
<dbReference type="Pfam" id="PF00085">
    <property type="entry name" value="Thioredoxin"/>
    <property type="match status" value="1"/>
</dbReference>
<dbReference type="GO" id="GO:0030134">
    <property type="term" value="C:COPII-coated ER to Golgi transport vesicle"/>
    <property type="evidence" value="ECO:0007669"/>
    <property type="project" value="TreeGrafter"/>
</dbReference>
<evidence type="ECO:0000256" key="4">
    <source>
        <dbReference type="ARBA" id="ARBA00023136"/>
    </source>
</evidence>
<dbReference type="SUPFAM" id="SSF52833">
    <property type="entry name" value="Thioredoxin-like"/>
    <property type="match status" value="1"/>
</dbReference>
<gene>
    <name evidence="7" type="ORF">ALAG00032_LOCUS1594</name>
</gene>
<evidence type="ECO:0000313" key="7">
    <source>
        <dbReference type="EMBL" id="CAE0360863.1"/>
    </source>
</evidence>
<dbReference type="InterPro" id="IPR039542">
    <property type="entry name" value="Erv_N"/>
</dbReference>
<dbReference type="PRINTS" id="PR00421">
    <property type="entry name" value="THIOREDOXIN"/>
</dbReference>
<evidence type="ECO:0000259" key="6">
    <source>
        <dbReference type="PROSITE" id="PS51352"/>
    </source>
</evidence>
<feature type="transmembrane region" description="Helical" evidence="5">
    <location>
        <begin position="21"/>
        <end position="48"/>
    </location>
</feature>
<dbReference type="PANTHER" id="PTHR10984">
    <property type="entry name" value="ENDOPLASMIC RETICULUM-GOLGI INTERMEDIATE COMPARTMENT PROTEIN"/>
    <property type="match status" value="1"/>
</dbReference>
<evidence type="ECO:0000256" key="2">
    <source>
        <dbReference type="ARBA" id="ARBA00022692"/>
    </source>
</evidence>
<dbReference type="Pfam" id="PF13850">
    <property type="entry name" value="ERGIC_N"/>
    <property type="match status" value="1"/>
</dbReference>
<keyword evidence="2 5" id="KW-0812">Transmembrane</keyword>
<dbReference type="PROSITE" id="PS51352">
    <property type="entry name" value="THIOREDOXIN_2"/>
    <property type="match status" value="1"/>
</dbReference>
<dbReference type="Gene3D" id="3.40.30.10">
    <property type="entry name" value="Glutaredoxin"/>
    <property type="match status" value="1"/>
</dbReference>
<sequence>MGQGMKTVDFFRKIPTDLTEATALGAALSVCAGLFMLVLFLVELWAFMSTTIETGVMLDTNAETLLRINFNITMMELQCDFAAVDVVDILGTNSMNVTKNVEKWQLDENGKRMIFQGRNREQRDIAHDSHHPELEELHKNGIHAIQIAEADFDQFLSENPYVFVNFYAPWCIWCQRLEPTWEALAEELERINQGDNGQEDTEISIDVDVVKVDCVANRNLCAAQKIQAFPTLRFFKDGKQYGIDYKQDRTVSAFIDFLKQKVELEKTMQDWHPRRKQRMLEIKEHPGCMVSGHVLVNRVPGNFHIEARSKLHNLNPTMTNLSHVVNHLSFGTPLSKDLARKVSHYFPQFQENHPLDNGIFINKQFHQAHHHYSKVVSTHFEVGGMMSKTREVVGYQMLSQSQIMQYDIEAVPEAKFSYDLSPMAVIVSSKGRRWYDFVTSVCAIIGGTFTTVGIIDAILHKVLKAGKQL</sequence>
<feature type="transmembrane region" description="Helical" evidence="5">
    <location>
        <begin position="437"/>
        <end position="459"/>
    </location>
</feature>
<dbReference type="GO" id="GO:0016020">
    <property type="term" value="C:membrane"/>
    <property type="evidence" value="ECO:0007669"/>
    <property type="project" value="UniProtKB-SubCell"/>
</dbReference>
<dbReference type="EMBL" id="HBIJ01002308">
    <property type="protein sequence ID" value="CAE0360863.1"/>
    <property type="molecule type" value="Transcribed_RNA"/>
</dbReference>
<reference evidence="7" key="1">
    <citation type="submission" date="2021-01" db="EMBL/GenBank/DDBJ databases">
        <authorList>
            <person name="Corre E."/>
            <person name="Pelletier E."/>
            <person name="Niang G."/>
            <person name="Scheremetjew M."/>
            <person name="Finn R."/>
            <person name="Kale V."/>
            <person name="Holt S."/>
            <person name="Cochrane G."/>
            <person name="Meng A."/>
            <person name="Brown T."/>
            <person name="Cohen L."/>
        </authorList>
    </citation>
    <scope>NUCLEOTIDE SEQUENCE</scope>
    <source>
        <strain evidence="7">CCMP1510</strain>
    </source>
</reference>
<evidence type="ECO:0000256" key="5">
    <source>
        <dbReference type="SAM" id="Phobius"/>
    </source>
</evidence>
<evidence type="ECO:0000256" key="3">
    <source>
        <dbReference type="ARBA" id="ARBA00022989"/>
    </source>
</evidence>
<dbReference type="CDD" id="cd02961">
    <property type="entry name" value="PDI_a_family"/>
    <property type="match status" value="1"/>
</dbReference>
<dbReference type="GO" id="GO:0005783">
    <property type="term" value="C:endoplasmic reticulum"/>
    <property type="evidence" value="ECO:0007669"/>
    <property type="project" value="TreeGrafter"/>
</dbReference>
<name>A0A7S3JS36_9STRA</name>
<dbReference type="InterPro" id="IPR036249">
    <property type="entry name" value="Thioredoxin-like_sf"/>
</dbReference>
<keyword evidence="4 5" id="KW-0472">Membrane</keyword>
<dbReference type="InterPro" id="IPR013766">
    <property type="entry name" value="Thioredoxin_domain"/>
</dbReference>
<proteinExistence type="predicted"/>
<comment type="subcellular location">
    <subcellularLocation>
        <location evidence="1">Membrane</location>
    </subcellularLocation>
</comment>
<keyword evidence="3 5" id="KW-1133">Transmembrane helix</keyword>
<dbReference type="AlphaFoldDB" id="A0A7S3JS36"/>
<protein>
    <recommendedName>
        <fullName evidence="6">Thioredoxin domain-containing protein</fullName>
    </recommendedName>
</protein>